<evidence type="ECO:0000313" key="2">
    <source>
        <dbReference type="Proteomes" id="UP000814243"/>
    </source>
</evidence>
<name>A0A922M3P0_SPOEX</name>
<organism evidence="1 2">
    <name type="scientific">Spodoptera exigua</name>
    <name type="common">Beet armyworm</name>
    <name type="synonym">Noctua fulgens</name>
    <dbReference type="NCBI Taxonomy" id="7107"/>
    <lineage>
        <taxon>Eukaryota</taxon>
        <taxon>Metazoa</taxon>
        <taxon>Ecdysozoa</taxon>
        <taxon>Arthropoda</taxon>
        <taxon>Hexapoda</taxon>
        <taxon>Insecta</taxon>
        <taxon>Pterygota</taxon>
        <taxon>Neoptera</taxon>
        <taxon>Endopterygota</taxon>
        <taxon>Lepidoptera</taxon>
        <taxon>Glossata</taxon>
        <taxon>Ditrysia</taxon>
        <taxon>Noctuoidea</taxon>
        <taxon>Noctuidae</taxon>
        <taxon>Amphipyrinae</taxon>
        <taxon>Spodoptera</taxon>
    </lineage>
</organism>
<comment type="caution">
    <text evidence="1">The sequence shown here is derived from an EMBL/GenBank/DDBJ whole genome shotgun (WGS) entry which is preliminary data.</text>
</comment>
<sequence>MFRRGGKAFGGHKPDLKGVSLSIGNFTSLAEELKNYPEFNKDGFQRNRIYRVGNMGLYLSNNFRDYYLHGIGNPDDEGTVITFTYKNGDDGVDGPILSNYTLLIRKKDMPEDLVKPVLRDHNIQHNMNIRHPINV</sequence>
<gene>
    <name evidence="1" type="ORF">HF086_017125</name>
</gene>
<reference evidence="1" key="1">
    <citation type="journal article" date="2021" name="G3 (Bethesda)">
        <title>Genome and transcriptome analysis of the beet armyworm Spodoptera exigua reveals targets for pest control. .</title>
        <authorList>
            <person name="Simon S."/>
            <person name="Breeschoten T."/>
            <person name="Jansen H.J."/>
            <person name="Dirks R.P."/>
            <person name="Schranz M.E."/>
            <person name="Ros V.I.D."/>
        </authorList>
    </citation>
    <scope>NUCLEOTIDE SEQUENCE</scope>
    <source>
        <strain evidence="1">TB_SE_WUR_2020</strain>
    </source>
</reference>
<evidence type="ECO:0000313" key="1">
    <source>
        <dbReference type="EMBL" id="KAH9629393.1"/>
    </source>
</evidence>
<accession>A0A922M3P0</accession>
<dbReference type="EMBL" id="JACEFF010000867">
    <property type="protein sequence ID" value="KAH9629393.1"/>
    <property type="molecule type" value="Genomic_DNA"/>
</dbReference>
<dbReference type="AlphaFoldDB" id="A0A922M3P0"/>
<proteinExistence type="predicted"/>
<dbReference type="Proteomes" id="UP000814243">
    <property type="component" value="Unassembled WGS sequence"/>
</dbReference>
<protein>
    <submittedName>
        <fullName evidence="1">Uncharacterized protein</fullName>
    </submittedName>
</protein>